<proteinExistence type="predicted"/>
<evidence type="ECO:0000313" key="1">
    <source>
        <dbReference type="EMBL" id="PRR84318.1"/>
    </source>
</evidence>
<gene>
    <name evidence="1" type="ORF">CLVI_02440</name>
</gene>
<keyword evidence="2" id="KW-1185">Reference proteome</keyword>
<reference evidence="1 2" key="1">
    <citation type="submission" date="2018-03" db="EMBL/GenBank/DDBJ databases">
        <title>Genome sequence of Clostridium vincentii DSM 10228.</title>
        <authorList>
            <person name="Poehlein A."/>
            <person name="Daniel R."/>
        </authorList>
    </citation>
    <scope>NUCLEOTIDE SEQUENCE [LARGE SCALE GENOMIC DNA]</scope>
    <source>
        <strain evidence="1 2">DSM 10228</strain>
    </source>
</reference>
<dbReference type="Proteomes" id="UP000239471">
    <property type="component" value="Unassembled WGS sequence"/>
</dbReference>
<dbReference type="EMBL" id="PVXQ01000002">
    <property type="protein sequence ID" value="PRR84318.1"/>
    <property type="molecule type" value="Genomic_DNA"/>
</dbReference>
<evidence type="ECO:0000313" key="2">
    <source>
        <dbReference type="Proteomes" id="UP000239471"/>
    </source>
</evidence>
<dbReference type="Gene3D" id="3.40.50.300">
    <property type="entry name" value="P-loop containing nucleotide triphosphate hydrolases"/>
    <property type="match status" value="1"/>
</dbReference>
<dbReference type="SUPFAM" id="SSF52540">
    <property type="entry name" value="P-loop containing nucleoside triphosphate hydrolases"/>
    <property type="match status" value="1"/>
</dbReference>
<dbReference type="Pfam" id="PF13500">
    <property type="entry name" value="AAA_26"/>
    <property type="match status" value="1"/>
</dbReference>
<comment type="caution">
    <text evidence="1">The sequence shown here is derived from an EMBL/GenBank/DDBJ whole genome shotgun (WGS) entry which is preliminary data.</text>
</comment>
<dbReference type="AlphaFoldDB" id="A0A2T0BKA3"/>
<protein>
    <submittedName>
        <fullName evidence="1">Dithiobiotin synthetase</fullName>
    </submittedName>
</protein>
<dbReference type="InterPro" id="IPR027417">
    <property type="entry name" value="P-loop_NTPase"/>
</dbReference>
<name>A0A2T0BKA3_9CLOT</name>
<accession>A0A2T0BKA3</accession>
<organism evidence="1 2">
    <name type="scientific">Clostridium vincentii</name>
    <dbReference type="NCBI Taxonomy" id="52704"/>
    <lineage>
        <taxon>Bacteria</taxon>
        <taxon>Bacillati</taxon>
        <taxon>Bacillota</taxon>
        <taxon>Clostridia</taxon>
        <taxon>Eubacteriales</taxon>
        <taxon>Clostridiaceae</taxon>
        <taxon>Clostridium</taxon>
    </lineage>
</organism>
<sequence>MTKGVFIVGTDTDVGKTIVTAGLIHVLRSNGLF</sequence>